<dbReference type="PANTHER" id="PTHR46233">
    <property type="entry name" value="HYDROXYACYLGLUTATHIONE HYDROLASE GLOC"/>
    <property type="match status" value="1"/>
</dbReference>
<evidence type="ECO:0000313" key="7">
    <source>
        <dbReference type="Proteomes" id="UP000252147"/>
    </source>
</evidence>
<evidence type="ECO:0000256" key="2">
    <source>
        <dbReference type="ARBA" id="ARBA00022723"/>
    </source>
</evidence>
<keyword evidence="2" id="KW-0479">Metal-binding</keyword>
<dbReference type="InterPro" id="IPR001279">
    <property type="entry name" value="Metallo-B-lactamas"/>
</dbReference>
<evidence type="ECO:0000256" key="3">
    <source>
        <dbReference type="ARBA" id="ARBA00022801"/>
    </source>
</evidence>
<organism evidence="6 7">
    <name type="scientific">SAR86 cluster bacterium</name>
    <dbReference type="NCBI Taxonomy" id="2030880"/>
    <lineage>
        <taxon>Bacteria</taxon>
        <taxon>Pseudomonadati</taxon>
        <taxon>Pseudomonadota</taxon>
        <taxon>Gammaproteobacteria</taxon>
        <taxon>SAR86 cluster</taxon>
    </lineage>
</organism>
<keyword evidence="4" id="KW-0862">Zinc</keyword>
<accession>A0A368BMN8</accession>
<dbReference type="Proteomes" id="UP000252147">
    <property type="component" value="Unassembled WGS sequence"/>
</dbReference>
<dbReference type="AlphaFoldDB" id="A0A368BMN8"/>
<protein>
    <submittedName>
        <fullName evidence="6">MBL fold metallo-hydrolase</fullName>
    </submittedName>
</protein>
<dbReference type="GO" id="GO:0046872">
    <property type="term" value="F:metal ion binding"/>
    <property type="evidence" value="ECO:0007669"/>
    <property type="project" value="UniProtKB-KW"/>
</dbReference>
<sequence>MRVIETPISPFLQNAPILACEDTSEAILVDPGDEVEKLLDVAKINNLNIKYIVLTHGHIDHAGGTKKIAQMLNIDIVGPHKDDKFLLDSLELQGQMYGIAAQVFEPNRWLEHGEKLTFGNQELEIAHCPGHTPGHIVLINHNSKIIIAGDVLFQGSIGRTDLPRGNHQDLLDSIKSNLLTLDDDYKVYSGHGAPTNIGVERQTNPYLVNA</sequence>
<dbReference type="CDD" id="cd07737">
    <property type="entry name" value="YcbL-like_MBL-fold"/>
    <property type="match status" value="1"/>
</dbReference>
<feature type="domain" description="Metallo-beta-lactamase" evidence="5">
    <location>
        <begin position="13"/>
        <end position="191"/>
    </location>
</feature>
<reference evidence="6 7" key="1">
    <citation type="journal article" date="2018" name="Microbiome">
        <title>Fine metagenomic profile of the Mediterranean stratified and mixed water columns revealed by assembly and recruitment.</title>
        <authorList>
            <person name="Haro-Moreno J.M."/>
            <person name="Lopez-Perez M."/>
            <person name="De La Torre J.R."/>
            <person name="Picazo A."/>
            <person name="Camacho A."/>
            <person name="Rodriguez-Valera F."/>
        </authorList>
    </citation>
    <scope>NUCLEOTIDE SEQUENCE [LARGE SCALE GENOMIC DNA]</scope>
    <source>
        <strain evidence="6">MED-G83</strain>
    </source>
</reference>
<gene>
    <name evidence="6" type="ORF">DBW97_03560</name>
</gene>
<dbReference type="SUPFAM" id="SSF56281">
    <property type="entry name" value="Metallo-hydrolase/oxidoreductase"/>
    <property type="match status" value="1"/>
</dbReference>
<evidence type="ECO:0000256" key="4">
    <source>
        <dbReference type="ARBA" id="ARBA00022833"/>
    </source>
</evidence>
<dbReference type="GO" id="GO:0016787">
    <property type="term" value="F:hydrolase activity"/>
    <property type="evidence" value="ECO:0007669"/>
    <property type="project" value="UniProtKB-KW"/>
</dbReference>
<evidence type="ECO:0000313" key="6">
    <source>
        <dbReference type="EMBL" id="RCL38137.1"/>
    </source>
</evidence>
<keyword evidence="3 6" id="KW-0378">Hydrolase</keyword>
<dbReference type="InterPro" id="IPR051453">
    <property type="entry name" value="MBL_Glyoxalase_II"/>
</dbReference>
<proteinExistence type="predicted"/>
<dbReference type="SMART" id="SM00849">
    <property type="entry name" value="Lactamase_B"/>
    <property type="match status" value="1"/>
</dbReference>
<comment type="cofactor">
    <cofactor evidence="1">
        <name>Zn(2+)</name>
        <dbReference type="ChEBI" id="CHEBI:29105"/>
    </cofactor>
</comment>
<evidence type="ECO:0000259" key="5">
    <source>
        <dbReference type="SMART" id="SM00849"/>
    </source>
</evidence>
<dbReference type="Pfam" id="PF00753">
    <property type="entry name" value="Lactamase_B"/>
    <property type="match status" value="1"/>
</dbReference>
<dbReference type="PANTHER" id="PTHR46233:SF3">
    <property type="entry name" value="HYDROXYACYLGLUTATHIONE HYDROLASE GLOC"/>
    <property type="match status" value="1"/>
</dbReference>
<dbReference type="Gene3D" id="3.60.15.10">
    <property type="entry name" value="Ribonuclease Z/Hydroxyacylglutathione hydrolase-like"/>
    <property type="match status" value="1"/>
</dbReference>
<evidence type="ECO:0000256" key="1">
    <source>
        <dbReference type="ARBA" id="ARBA00001947"/>
    </source>
</evidence>
<name>A0A368BMN8_9GAMM</name>
<dbReference type="InterPro" id="IPR036866">
    <property type="entry name" value="RibonucZ/Hydroxyglut_hydro"/>
</dbReference>
<comment type="caution">
    <text evidence="6">The sequence shown here is derived from an EMBL/GenBank/DDBJ whole genome shotgun (WGS) entry which is preliminary data.</text>
</comment>
<dbReference type="EMBL" id="QOPD01000005">
    <property type="protein sequence ID" value="RCL38137.1"/>
    <property type="molecule type" value="Genomic_DNA"/>
</dbReference>